<reference evidence="7" key="1">
    <citation type="journal article" date="2019" name="Int. J. Syst. Evol. Microbiol.">
        <title>The Global Catalogue of Microorganisms (GCM) 10K type strain sequencing project: providing services to taxonomists for standard genome sequencing and annotation.</title>
        <authorList>
            <consortium name="The Broad Institute Genomics Platform"/>
            <consortium name="The Broad Institute Genome Sequencing Center for Infectious Disease"/>
            <person name="Wu L."/>
            <person name="Ma J."/>
        </authorList>
    </citation>
    <scope>NUCLEOTIDE SEQUENCE [LARGE SCALE GENOMIC DNA]</scope>
    <source>
        <strain evidence="7">YIM 94188</strain>
    </source>
</reference>
<dbReference type="InterPro" id="IPR051214">
    <property type="entry name" value="GH32_Enzymes"/>
</dbReference>
<dbReference type="InterPro" id="IPR001362">
    <property type="entry name" value="Glyco_hydro_32"/>
</dbReference>
<evidence type="ECO:0000313" key="7">
    <source>
        <dbReference type="Proteomes" id="UP001596072"/>
    </source>
</evidence>
<protein>
    <recommendedName>
        <fullName evidence="2">beta-fructofuranosidase</fullName>
        <ecNumber evidence="2">3.2.1.26</ecNumber>
    </recommendedName>
</protein>
<evidence type="ECO:0000256" key="2">
    <source>
        <dbReference type="ARBA" id="ARBA00012758"/>
    </source>
</evidence>
<dbReference type="SMART" id="SM00640">
    <property type="entry name" value="Glyco_32"/>
    <property type="match status" value="1"/>
</dbReference>
<dbReference type="Gene3D" id="2.115.10.20">
    <property type="entry name" value="Glycosyl hydrolase domain, family 43"/>
    <property type="match status" value="1"/>
</dbReference>
<evidence type="ECO:0000313" key="6">
    <source>
        <dbReference type="EMBL" id="MFC5728605.1"/>
    </source>
</evidence>
<comment type="similarity">
    <text evidence="1">Belongs to the glycosyl hydrolase 32 family.</text>
</comment>
<dbReference type="Proteomes" id="UP001596072">
    <property type="component" value="Unassembled WGS sequence"/>
</dbReference>
<sequence length="340" mass="38367">MLRLPSSWTWDFWLAQDQGTYHLFFLKASRALHDPDLRHWRATIGHAVSDDLRCWTEVADALVPSDSPAPDDLATWTGSVVRDESGLWWMFYTGVDREGRGQVQRIRAATSTDLMTWYKHPDLILESDARWYEKLSDDNWQDEAFRDPWVFRDAPDGPWHMLITARARTGPQYDRGIVGHATSPDLENWELQSPLSQPDAGFGQLEVLQVEEVDGRRVLLFSCLHTEMSQDRRTAGQVGGVWSVPIDGATTGPFDITKARRLTTEAAYSGRLIKDPTGRWVMLAFHHLDEGGSFVGEIADPVPVAWNADGTALRLVDPPAEWVPEEHEATVGATRYPTDS</sequence>
<dbReference type="PANTHER" id="PTHR43101">
    <property type="entry name" value="BETA-FRUCTOSIDASE"/>
    <property type="match status" value="1"/>
</dbReference>
<organism evidence="6 7">
    <name type="scientific">Nocardioides vastitatis</name>
    <dbReference type="NCBI Taxonomy" id="2568655"/>
    <lineage>
        <taxon>Bacteria</taxon>
        <taxon>Bacillati</taxon>
        <taxon>Actinomycetota</taxon>
        <taxon>Actinomycetes</taxon>
        <taxon>Propionibacteriales</taxon>
        <taxon>Nocardioidaceae</taxon>
        <taxon>Nocardioides</taxon>
    </lineage>
</organism>
<gene>
    <name evidence="6" type="ORF">ACFPQB_06715</name>
</gene>
<dbReference type="CDD" id="cd18609">
    <property type="entry name" value="GH32-like"/>
    <property type="match status" value="1"/>
</dbReference>
<dbReference type="PANTHER" id="PTHR43101:SF1">
    <property type="entry name" value="BETA-FRUCTOSIDASE"/>
    <property type="match status" value="1"/>
</dbReference>
<name>A0ABW0ZIX0_9ACTN</name>
<dbReference type="Pfam" id="PF00251">
    <property type="entry name" value="Glyco_hydro_32N"/>
    <property type="match status" value="1"/>
</dbReference>
<feature type="domain" description="Glycosyl hydrolase family 32 N-terminal" evidence="5">
    <location>
        <begin position="16"/>
        <end position="284"/>
    </location>
</feature>
<dbReference type="SUPFAM" id="SSF75005">
    <property type="entry name" value="Arabinanase/levansucrase/invertase"/>
    <property type="match status" value="1"/>
</dbReference>
<accession>A0ABW0ZIX0</accession>
<keyword evidence="4" id="KW-0326">Glycosidase</keyword>
<evidence type="ECO:0000256" key="1">
    <source>
        <dbReference type="ARBA" id="ARBA00009902"/>
    </source>
</evidence>
<proteinExistence type="inferred from homology"/>
<dbReference type="EMBL" id="JBHSNS010000002">
    <property type="protein sequence ID" value="MFC5728605.1"/>
    <property type="molecule type" value="Genomic_DNA"/>
</dbReference>
<evidence type="ECO:0000256" key="4">
    <source>
        <dbReference type="ARBA" id="ARBA00023295"/>
    </source>
</evidence>
<comment type="caution">
    <text evidence="6">The sequence shown here is derived from an EMBL/GenBank/DDBJ whole genome shotgun (WGS) entry which is preliminary data.</text>
</comment>
<dbReference type="EC" id="3.2.1.26" evidence="2"/>
<evidence type="ECO:0000259" key="5">
    <source>
        <dbReference type="Pfam" id="PF00251"/>
    </source>
</evidence>
<keyword evidence="7" id="KW-1185">Reference proteome</keyword>
<dbReference type="InterPro" id="IPR013148">
    <property type="entry name" value="Glyco_hydro_32_N"/>
</dbReference>
<keyword evidence="3" id="KW-0378">Hydrolase</keyword>
<dbReference type="InterPro" id="IPR023296">
    <property type="entry name" value="Glyco_hydro_beta-prop_sf"/>
</dbReference>
<evidence type="ECO:0000256" key="3">
    <source>
        <dbReference type="ARBA" id="ARBA00022801"/>
    </source>
</evidence>
<dbReference type="RefSeq" id="WP_136436997.1">
    <property type="nucleotide sequence ID" value="NZ_JBHSNS010000002.1"/>
</dbReference>